<dbReference type="EMBL" id="JN882284">
    <property type="protein sequence ID" value="AFC21251.1"/>
    <property type="molecule type" value="Genomic_DNA"/>
</dbReference>
<organism evidence="1 2">
    <name type="scientific">Cronobacter phage vB_CsaM_GAP31</name>
    <dbReference type="NCBI Taxonomy" id="1141135"/>
    <lineage>
        <taxon>Viruses</taxon>
        <taxon>Duplodnaviria</taxon>
        <taxon>Heunggongvirae</taxon>
        <taxon>Uroviricota</taxon>
        <taxon>Caudoviricetes</taxon>
        <taxon>Vequintavirinae</taxon>
        <taxon>Seunavirus</taxon>
        <taxon>Seunavirus GAP31</taxon>
    </lineage>
</organism>
<accession>K4F562</accession>
<evidence type="ECO:0000313" key="2">
    <source>
        <dbReference type="Proteomes" id="UP000000458"/>
    </source>
</evidence>
<dbReference type="Proteomes" id="UP000000458">
    <property type="component" value="Segment"/>
</dbReference>
<protein>
    <submittedName>
        <fullName evidence="1">Uncharacterized protein</fullName>
    </submittedName>
</protein>
<reference evidence="1 2" key="1">
    <citation type="journal article" date="2012" name="J. Virol.">
        <title>Genome Sequence of Cronobacter sakazakii Myovirus vB_CsaM_GAP31.</title>
        <authorList>
            <person name="Abbasifar R."/>
            <person name="Kropinski A.M."/>
            <person name="Sabour P.M."/>
            <person name="Ackermann H.W."/>
            <person name="Alanis Villa A."/>
            <person name="Abbasifar A."/>
            <person name="Griffiths M.W."/>
        </authorList>
    </citation>
    <scope>NUCLEOTIDE SEQUENCE [LARGE SCALE GENOMIC DNA]</scope>
</reference>
<keyword evidence="2" id="KW-1185">Reference proteome</keyword>
<dbReference type="GeneID" id="13993684"/>
<sequence length="121" mass="14241">MLNAKTVAHVGWDSNAYEGEWCEDYRRTEWAYKIQIELVDGSRFYLDQSLLTSETHDFEEIKAIQDRRVARIEKHLAGGGYLKEAHWYPTDPAYGSEAYQRLDDMGEFKAREEKEFQLNGR</sequence>
<name>K4F562_9CAUD</name>
<evidence type="ECO:0000313" key="1">
    <source>
        <dbReference type="EMBL" id="AFC21251.1"/>
    </source>
</evidence>
<dbReference type="KEGG" id="vg:13993684"/>
<gene>
    <name evidence="1" type="ORF">GAP31_070</name>
</gene>
<dbReference type="RefSeq" id="YP_006986906.1">
    <property type="nucleotide sequence ID" value="NC_019400.1"/>
</dbReference>
<dbReference type="OrthoDB" id="19041at10239"/>
<proteinExistence type="predicted"/>